<evidence type="ECO:0000256" key="1">
    <source>
        <dbReference type="PROSITE-ProRule" id="PRU00325"/>
    </source>
</evidence>
<organism evidence="3 4">
    <name type="scientific">Crassostrea virginica</name>
    <name type="common">Eastern oyster</name>
    <dbReference type="NCBI Taxonomy" id="6565"/>
    <lineage>
        <taxon>Eukaryota</taxon>
        <taxon>Metazoa</taxon>
        <taxon>Spiralia</taxon>
        <taxon>Lophotrochozoa</taxon>
        <taxon>Mollusca</taxon>
        <taxon>Bivalvia</taxon>
        <taxon>Autobranchia</taxon>
        <taxon>Pteriomorphia</taxon>
        <taxon>Ostreida</taxon>
        <taxon>Ostreoidea</taxon>
        <taxon>Ostreidae</taxon>
        <taxon>Crassostrea</taxon>
    </lineage>
</organism>
<sequence>MFVQNVLLDIMESTAPFPVPQLLMEATVPKKCSCSSASCHHVYGCNVTEDCPVGYNGDNCSLSCPAPTDGNSCAETCSCSNASCQYVHGCNLTTECRDECDGQQNCSKRIFQTYQGTPCQVYDCSNSSSRSTGCSNNAYTTNTIPERDMEKRTNVQQSERFSNRFIMEKMFWTVLSITLMLLIAREIFKVVRKSETIGNYHVAMVTPVVYNASDDTSEFIYNS</sequence>
<protein>
    <submittedName>
        <fullName evidence="4">Protein draper-like isoform X1</fullName>
    </submittedName>
</protein>
<proteinExistence type="predicted"/>
<evidence type="ECO:0000313" key="3">
    <source>
        <dbReference type="Proteomes" id="UP000694844"/>
    </source>
</evidence>
<evidence type="ECO:0000313" key="4">
    <source>
        <dbReference type="RefSeq" id="XP_022299300.1"/>
    </source>
</evidence>
<keyword evidence="3" id="KW-1185">Reference proteome</keyword>
<dbReference type="KEGG" id="cvn:111108071"/>
<keyword evidence="1" id="KW-0863">Zinc-finger</keyword>
<reference evidence="4" key="1">
    <citation type="submission" date="2025-08" db="UniProtKB">
        <authorList>
            <consortium name="RefSeq"/>
        </authorList>
    </citation>
    <scope>IDENTIFICATION</scope>
    <source>
        <tissue evidence="4">Whole sample</tissue>
    </source>
</reference>
<name>A0A8B8B7B5_CRAVI</name>
<dbReference type="Proteomes" id="UP000694844">
    <property type="component" value="Chromosome 8"/>
</dbReference>
<keyword evidence="1" id="KW-0862">Zinc</keyword>
<feature type="domain" description="SWIM-type" evidence="2">
    <location>
        <begin position="17"/>
        <end position="50"/>
    </location>
</feature>
<dbReference type="RefSeq" id="XP_022299300.1">
    <property type="nucleotide sequence ID" value="XM_022443592.1"/>
</dbReference>
<dbReference type="GeneID" id="111108071"/>
<dbReference type="GO" id="GO:0008270">
    <property type="term" value="F:zinc ion binding"/>
    <property type="evidence" value="ECO:0007669"/>
    <property type="project" value="UniProtKB-KW"/>
</dbReference>
<dbReference type="InterPro" id="IPR007527">
    <property type="entry name" value="Znf_SWIM"/>
</dbReference>
<accession>A0A8B8B7B5</accession>
<keyword evidence="1" id="KW-0479">Metal-binding</keyword>
<dbReference type="AlphaFoldDB" id="A0A8B8B7B5"/>
<dbReference type="PROSITE" id="PS50966">
    <property type="entry name" value="ZF_SWIM"/>
    <property type="match status" value="1"/>
</dbReference>
<evidence type="ECO:0000259" key="2">
    <source>
        <dbReference type="PROSITE" id="PS50966"/>
    </source>
</evidence>
<gene>
    <name evidence="4" type="primary">LOC111108071</name>
</gene>